<dbReference type="Proteomes" id="UP000030151">
    <property type="component" value="Unassembled WGS sequence"/>
</dbReference>
<comment type="caution">
    <text evidence="1">The sequence shown here is derived from an EMBL/GenBank/DDBJ whole genome shotgun (WGS) entry which is preliminary data.</text>
</comment>
<gene>
    <name evidence="1" type="ORF">X797_004222</name>
</gene>
<organism evidence="1 2">
    <name type="scientific">Metarhizium robertsii</name>
    <dbReference type="NCBI Taxonomy" id="568076"/>
    <lineage>
        <taxon>Eukaryota</taxon>
        <taxon>Fungi</taxon>
        <taxon>Dikarya</taxon>
        <taxon>Ascomycota</taxon>
        <taxon>Pezizomycotina</taxon>
        <taxon>Sordariomycetes</taxon>
        <taxon>Hypocreomycetidae</taxon>
        <taxon>Hypocreales</taxon>
        <taxon>Clavicipitaceae</taxon>
        <taxon>Metarhizium</taxon>
    </lineage>
</organism>
<dbReference type="HOGENOM" id="CLU_1982103_0_0_1"/>
<dbReference type="EMBL" id="JELW01000004">
    <property type="protein sequence ID" value="EXV03099.1"/>
    <property type="molecule type" value="Genomic_DNA"/>
</dbReference>
<protein>
    <submittedName>
        <fullName evidence="1">Uncharacterized protein</fullName>
    </submittedName>
</protein>
<accession>A0A0A1UYV2</accession>
<dbReference type="AlphaFoldDB" id="A0A0A1UYV2"/>
<reference evidence="1 2" key="1">
    <citation type="submission" date="2014-02" db="EMBL/GenBank/DDBJ databases">
        <title>The genome sequence of the entomopathogenic fungus Metarhizium robertsii ARSEF 2575.</title>
        <authorList>
            <person name="Giuliano Garisto Donzelli B."/>
            <person name="Roe B.A."/>
            <person name="Macmil S.L."/>
            <person name="Krasnoff S.B."/>
            <person name="Gibson D.M."/>
        </authorList>
    </citation>
    <scope>NUCLEOTIDE SEQUENCE [LARGE SCALE GENOMIC DNA]</scope>
    <source>
        <strain evidence="1 2">ARSEF 2575</strain>
    </source>
</reference>
<name>A0A0A1UYV2_9HYPO</name>
<sequence>MVELSSDVNISMTWYLLSRWCNHGAVTSISPRLKTLNTPQTPCLSPATNICQLIRISTKKRGTAPHFKAGFYMMEAQPSIACRTCCSEIADNAQDAAPTMHPAIQQPTNTCQWCIILVRPPRQRRE</sequence>
<evidence type="ECO:0000313" key="2">
    <source>
        <dbReference type="Proteomes" id="UP000030151"/>
    </source>
</evidence>
<proteinExistence type="predicted"/>
<evidence type="ECO:0000313" key="1">
    <source>
        <dbReference type="EMBL" id="EXV03099.1"/>
    </source>
</evidence>